<keyword evidence="1" id="KW-0812">Transmembrane</keyword>
<dbReference type="NCBIfam" id="TIGR04296">
    <property type="entry name" value="PEFG-CTERM"/>
    <property type="match status" value="1"/>
</dbReference>
<evidence type="ECO:0008006" key="4">
    <source>
        <dbReference type="Google" id="ProtNLM"/>
    </source>
</evidence>
<name>A0A812F0U0_9ARCH</name>
<evidence type="ECO:0000313" key="3">
    <source>
        <dbReference type="Proteomes" id="UP000655759"/>
    </source>
</evidence>
<accession>A0A812F0U0</accession>
<protein>
    <recommendedName>
        <fullName evidence="4">Peptidase</fullName>
    </recommendedName>
</protein>
<dbReference type="EMBL" id="CAJNAQ010000003">
    <property type="protein sequence ID" value="CAE6491928.1"/>
    <property type="molecule type" value="Genomic_DNA"/>
</dbReference>
<dbReference type="Proteomes" id="UP000655759">
    <property type="component" value="Unassembled WGS sequence"/>
</dbReference>
<sequence>MRKFIIILCIMTIPIVSAYGHGLGIDTIKSINVNGKKIDLTTQISPSDVSDDSKKIINIIATDSTSGQNVMNSIIDLGLYHEGRLIFRENFFLDDGTATIEIENEQGKISGHFDEQINAWLDTETPIRIPSVSFQSGGLYHFEITFKTFEGQLVSSPMTYTTDVTIATNYTYIMKDKVGNDVPFGIKSYYDKITDFNYDPITNTITFEMPFDWSEKNISHPMVVHEEVHFPKEFIDLFVPSYTGKANGIDLFKSSVTIDDYSVEHERIVHFVLSQDNIRYLKQAQKAAGIESPENLVFTLEVSDKVVFPVIAMTKNEEVQVDLSWDPVTIEPGKNTKFIFTFRNAMTGEPIRNTSYDFILMQGGSEIYRKSGNAQIGGGFVDYTFSEGQTGQTSIRFERIGGTDTSTEFGVMVVPEFGSLAFIVLSLSLISALLIGKRFT</sequence>
<keyword evidence="1" id="KW-1133">Transmembrane helix</keyword>
<keyword evidence="1" id="KW-0472">Membrane</keyword>
<evidence type="ECO:0000256" key="1">
    <source>
        <dbReference type="SAM" id="Phobius"/>
    </source>
</evidence>
<dbReference type="InterPro" id="IPR027560">
    <property type="entry name" value="PEFG-CTERM"/>
</dbReference>
<proteinExistence type="predicted"/>
<dbReference type="AlphaFoldDB" id="A0A812F0U0"/>
<gene>
    <name evidence="2" type="ORF">NUZ5A_30020</name>
</gene>
<comment type="caution">
    <text evidence="2">The sequence shown here is derived from an EMBL/GenBank/DDBJ whole genome shotgun (WGS) entry which is preliminary data.</text>
</comment>
<reference evidence="2" key="1">
    <citation type="submission" date="2021-02" db="EMBL/GenBank/DDBJ databases">
        <authorList>
            <person name="Han P."/>
        </authorList>
    </citation>
    <scope>NUCLEOTIDE SEQUENCE</scope>
    <source>
        <strain evidence="2">Candidatus Nitrosotenuis uzonensis 5A</strain>
    </source>
</reference>
<feature type="transmembrane region" description="Helical" evidence="1">
    <location>
        <begin position="417"/>
        <end position="436"/>
    </location>
</feature>
<organism evidence="2 3">
    <name type="scientific">Candidatus Nitrosotenuis uzonensis</name>
    <dbReference type="NCBI Taxonomy" id="1407055"/>
    <lineage>
        <taxon>Archaea</taxon>
        <taxon>Nitrososphaerota</taxon>
        <taxon>Candidatus Nitrosotenuis</taxon>
    </lineage>
</organism>
<evidence type="ECO:0000313" key="2">
    <source>
        <dbReference type="EMBL" id="CAE6491928.1"/>
    </source>
</evidence>